<feature type="region of interest" description="Disordered" evidence="1">
    <location>
        <begin position="1"/>
        <end position="45"/>
    </location>
</feature>
<dbReference type="EMBL" id="BMXS01000024">
    <property type="protein sequence ID" value="GGY05552.1"/>
    <property type="molecule type" value="Genomic_DNA"/>
</dbReference>
<protein>
    <submittedName>
        <fullName evidence="2">Uncharacterized protein</fullName>
    </submittedName>
</protein>
<comment type="caution">
    <text evidence="2">The sequence shown here is derived from an EMBL/GenBank/DDBJ whole genome shotgun (WGS) entry which is preliminary data.</text>
</comment>
<accession>A0ABQ2Z6W0</accession>
<sequence>MAHKKREPLSDEETEFLTHPVNGTAMAGQRKRDWERAIKQNRRPH</sequence>
<proteinExistence type="predicted"/>
<organism evidence="2 3">
    <name type="scientific">Litchfieldella qijiaojingensis</name>
    <dbReference type="NCBI Taxonomy" id="980347"/>
    <lineage>
        <taxon>Bacteria</taxon>
        <taxon>Pseudomonadati</taxon>
        <taxon>Pseudomonadota</taxon>
        <taxon>Gammaproteobacteria</taxon>
        <taxon>Oceanospirillales</taxon>
        <taxon>Halomonadaceae</taxon>
        <taxon>Litchfieldella</taxon>
    </lineage>
</organism>
<name>A0ABQ2Z6W0_9GAMM</name>
<reference evidence="3" key="1">
    <citation type="journal article" date="2019" name="Int. J. Syst. Evol. Microbiol.">
        <title>The Global Catalogue of Microorganisms (GCM) 10K type strain sequencing project: providing services to taxonomists for standard genome sequencing and annotation.</title>
        <authorList>
            <consortium name="The Broad Institute Genomics Platform"/>
            <consortium name="The Broad Institute Genome Sequencing Center for Infectious Disease"/>
            <person name="Wu L."/>
            <person name="Ma J."/>
        </authorList>
    </citation>
    <scope>NUCLEOTIDE SEQUENCE [LARGE SCALE GENOMIC DNA]</scope>
    <source>
        <strain evidence="3">KCTC 22228</strain>
    </source>
</reference>
<dbReference type="Proteomes" id="UP000653056">
    <property type="component" value="Unassembled WGS sequence"/>
</dbReference>
<evidence type="ECO:0000313" key="3">
    <source>
        <dbReference type="Proteomes" id="UP000653056"/>
    </source>
</evidence>
<evidence type="ECO:0000313" key="2">
    <source>
        <dbReference type="EMBL" id="GGY05552.1"/>
    </source>
</evidence>
<dbReference type="RefSeq" id="WP_189471782.1">
    <property type="nucleotide sequence ID" value="NZ_BMXS01000024.1"/>
</dbReference>
<gene>
    <name evidence="2" type="ORF">GCM10007160_36520</name>
</gene>
<evidence type="ECO:0000256" key="1">
    <source>
        <dbReference type="SAM" id="MobiDB-lite"/>
    </source>
</evidence>
<keyword evidence="3" id="KW-1185">Reference proteome</keyword>